<reference evidence="1 2" key="1">
    <citation type="submission" date="2016-10" db="EMBL/GenBank/DDBJ databases">
        <authorList>
            <person name="de Groot N.N."/>
        </authorList>
    </citation>
    <scope>NUCLEOTIDE SEQUENCE [LARGE SCALE GENOMIC DNA]</scope>
    <source>
        <strain evidence="1 2">DSM 1041</strain>
    </source>
</reference>
<organism evidence="1 2">
    <name type="scientific">Azotobacter beijerinckii</name>
    <dbReference type="NCBI Taxonomy" id="170623"/>
    <lineage>
        <taxon>Bacteria</taxon>
        <taxon>Pseudomonadati</taxon>
        <taxon>Pseudomonadota</taxon>
        <taxon>Gammaproteobacteria</taxon>
        <taxon>Pseudomonadales</taxon>
        <taxon>Pseudomonadaceae</taxon>
        <taxon>Azotobacter</taxon>
    </lineage>
</organism>
<accession>A0A1H6ZN72</accession>
<sequence length="76" mass="8548">MPFEFEQYREMARLLGELKGKAIISLNDHPAIRECFAAYHIEATDIRYTVGGGRGSDAKEVLIFSWDVQAEPAGLF</sequence>
<keyword evidence="1" id="KW-0489">Methyltransferase</keyword>
<gene>
    <name evidence="1" type="ORF">SAMN04244579_04613</name>
</gene>
<evidence type="ECO:0000313" key="1">
    <source>
        <dbReference type="EMBL" id="SEJ50265.1"/>
    </source>
</evidence>
<dbReference type="GO" id="GO:0032259">
    <property type="term" value="P:methylation"/>
    <property type="evidence" value="ECO:0007669"/>
    <property type="project" value="UniProtKB-KW"/>
</dbReference>
<evidence type="ECO:0000313" key="2">
    <source>
        <dbReference type="Proteomes" id="UP000199005"/>
    </source>
</evidence>
<dbReference type="SUPFAM" id="SSF53335">
    <property type="entry name" value="S-adenosyl-L-methionine-dependent methyltransferases"/>
    <property type="match status" value="1"/>
</dbReference>
<dbReference type="InterPro" id="IPR029063">
    <property type="entry name" value="SAM-dependent_MTases_sf"/>
</dbReference>
<protein>
    <submittedName>
        <fullName evidence="1">DNA adenine methylase</fullName>
    </submittedName>
</protein>
<name>A0A1H6ZN72_9GAMM</name>
<proteinExistence type="predicted"/>
<keyword evidence="1" id="KW-0808">Transferase</keyword>
<dbReference type="AlphaFoldDB" id="A0A1H6ZN72"/>
<dbReference type="EMBL" id="FNYO01000135">
    <property type="protein sequence ID" value="SEJ50265.1"/>
    <property type="molecule type" value="Genomic_DNA"/>
</dbReference>
<dbReference type="Gene3D" id="3.40.50.150">
    <property type="entry name" value="Vaccinia Virus protein VP39"/>
    <property type="match status" value="1"/>
</dbReference>
<dbReference type="STRING" id="170623.SAMN04244579_04613"/>
<dbReference type="Proteomes" id="UP000199005">
    <property type="component" value="Unassembled WGS sequence"/>
</dbReference>
<dbReference type="GO" id="GO:0008168">
    <property type="term" value="F:methyltransferase activity"/>
    <property type="evidence" value="ECO:0007669"/>
    <property type="project" value="UniProtKB-KW"/>
</dbReference>